<evidence type="ECO:0000256" key="2">
    <source>
        <dbReference type="SAM" id="Phobius"/>
    </source>
</evidence>
<proteinExistence type="predicted"/>
<protein>
    <recommendedName>
        <fullName evidence="5">DUF5666 domain-containing protein</fullName>
    </recommendedName>
</protein>
<accession>A0ABS7UGN6</accession>
<feature type="transmembrane region" description="Helical" evidence="2">
    <location>
        <begin position="25"/>
        <end position="46"/>
    </location>
</feature>
<reference evidence="3 4" key="1">
    <citation type="submission" date="2021-09" db="EMBL/GenBank/DDBJ databases">
        <title>Whole genome sequence of Nocardioides sp. GBK3QG-3.</title>
        <authorList>
            <person name="Tuo L."/>
        </authorList>
    </citation>
    <scope>NUCLEOTIDE SEQUENCE [LARGE SCALE GENOMIC DNA]</scope>
    <source>
        <strain evidence="3 4">GBK3QG-3</strain>
    </source>
</reference>
<keyword evidence="2" id="KW-1133">Transmembrane helix</keyword>
<name>A0ABS7UGN6_9ACTN</name>
<dbReference type="Proteomes" id="UP000780875">
    <property type="component" value="Unassembled WGS sequence"/>
</dbReference>
<organism evidence="3 4">
    <name type="scientific">Nocardioides mangrovi</name>
    <dbReference type="NCBI Taxonomy" id="2874580"/>
    <lineage>
        <taxon>Bacteria</taxon>
        <taxon>Bacillati</taxon>
        <taxon>Actinomycetota</taxon>
        <taxon>Actinomycetes</taxon>
        <taxon>Propionibacteriales</taxon>
        <taxon>Nocardioidaceae</taxon>
        <taxon>Nocardioides</taxon>
    </lineage>
</organism>
<evidence type="ECO:0008006" key="5">
    <source>
        <dbReference type="Google" id="ProtNLM"/>
    </source>
</evidence>
<sequence length="167" mass="17632">MPDEDLQEGSYLHWEQKPVIGRRGLVLAVVVPVLIAAAAFGVVSWVSEGSQTQATTTRVPTSSWKPGQTGGSQTIRGQLSLDAQKCVYLADVAGQQVWTVWPAGYYARIDASGRVSLYDGGDHLVAREGETVQASGQLTDPTPYEGQGCVPSTGQVAVVQSDATKVG</sequence>
<keyword evidence="4" id="KW-1185">Reference proteome</keyword>
<evidence type="ECO:0000313" key="3">
    <source>
        <dbReference type="EMBL" id="MBZ5740198.1"/>
    </source>
</evidence>
<evidence type="ECO:0000313" key="4">
    <source>
        <dbReference type="Proteomes" id="UP000780875"/>
    </source>
</evidence>
<gene>
    <name evidence="3" type="ORF">K8U61_18625</name>
</gene>
<dbReference type="EMBL" id="JAIQZJ010000012">
    <property type="protein sequence ID" value="MBZ5740198.1"/>
    <property type="molecule type" value="Genomic_DNA"/>
</dbReference>
<dbReference type="RefSeq" id="WP_224124557.1">
    <property type="nucleotide sequence ID" value="NZ_JAIQZJ010000012.1"/>
</dbReference>
<keyword evidence="2" id="KW-0812">Transmembrane</keyword>
<evidence type="ECO:0000256" key="1">
    <source>
        <dbReference type="SAM" id="MobiDB-lite"/>
    </source>
</evidence>
<feature type="region of interest" description="Disordered" evidence="1">
    <location>
        <begin position="51"/>
        <end position="71"/>
    </location>
</feature>
<comment type="caution">
    <text evidence="3">The sequence shown here is derived from an EMBL/GenBank/DDBJ whole genome shotgun (WGS) entry which is preliminary data.</text>
</comment>
<keyword evidence="2" id="KW-0472">Membrane</keyword>